<organism evidence="2 3">
    <name type="scientific">Amborella trichopoda</name>
    <dbReference type="NCBI Taxonomy" id="13333"/>
    <lineage>
        <taxon>Eukaryota</taxon>
        <taxon>Viridiplantae</taxon>
        <taxon>Streptophyta</taxon>
        <taxon>Embryophyta</taxon>
        <taxon>Tracheophyta</taxon>
        <taxon>Spermatophyta</taxon>
        <taxon>Magnoliopsida</taxon>
        <taxon>Amborellales</taxon>
        <taxon>Amborellaceae</taxon>
        <taxon>Amborella</taxon>
    </lineage>
</organism>
<name>W1NE89_AMBTC</name>
<evidence type="ECO:0000256" key="1">
    <source>
        <dbReference type="SAM" id="MobiDB-lite"/>
    </source>
</evidence>
<protein>
    <submittedName>
        <fullName evidence="2">Uncharacterized protein</fullName>
    </submittedName>
</protein>
<proteinExistence type="predicted"/>
<dbReference type="Proteomes" id="UP000017836">
    <property type="component" value="Unassembled WGS sequence"/>
</dbReference>
<reference evidence="3" key="1">
    <citation type="journal article" date="2013" name="Science">
        <title>The Amborella genome and the evolution of flowering plants.</title>
        <authorList>
            <consortium name="Amborella Genome Project"/>
        </authorList>
    </citation>
    <scope>NUCLEOTIDE SEQUENCE [LARGE SCALE GENOMIC DNA]</scope>
</reference>
<dbReference type="AlphaFoldDB" id="W1NE89"/>
<evidence type="ECO:0000313" key="3">
    <source>
        <dbReference type="Proteomes" id="UP000017836"/>
    </source>
</evidence>
<evidence type="ECO:0000313" key="2">
    <source>
        <dbReference type="EMBL" id="ERM93706.1"/>
    </source>
</evidence>
<sequence length="154" mass="16627">MGKWEDGRALQAGRSGRVKKIAEGGAWLQQLMRGGENGGRAAAGCMELERERAVSCAPQRERGRAQQGRVRKVARSLVGSRLQQSGDEGGRNRVEEGQGWRRRSDSAKVEEIEVCGAAKGRGQQGERTGGWLQLRKTEVAESRGGAAIERRGGG</sequence>
<feature type="compositionally biased region" description="Basic and acidic residues" evidence="1">
    <location>
        <begin position="88"/>
        <end position="105"/>
    </location>
</feature>
<dbReference type="HOGENOM" id="CLU_1706629_0_0_1"/>
<keyword evidence="3" id="KW-1185">Reference proteome</keyword>
<gene>
    <name evidence="2" type="ORF">AMTR_s00004p00230250</name>
</gene>
<dbReference type="EMBL" id="KI397628">
    <property type="protein sequence ID" value="ERM93706.1"/>
    <property type="molecule type" value="Genomic_DNA"/>
</dbReference>
<accession>W1NE89</accession>
<dbReference type="Gramene" id="ERM93706">
    <property type="protein sequence ID" value="ERM93706"/>
    <property type="gene ID" value="AMTR_s00004p00230250"/>
</dbReference>
<feature type="region of interest" description="Disordered" evidence="1">
    <location>
        <begin position="57"/>
        <end position="105"/>
    </location>
</feature>